<protein>
    <recommendedName>
        <fullName evidence="3">RNI-like protein</fullName>
    </recommendedName>
</protein>
<reference evidence="1 2" key="1">
    <citation type="submission" date="2016-06" db="EMBL/GenBank/DDBJ databases">
        <title>Comparative genomics of the ectomycorrhizal sister species Rhizopogon vinicolor and Rhizopogon vesiculosus (Basidiomycota: Boletales) reveals a divergence of the mating type B locus.</title>
        <authorList>
            <consortium name="DOE Joint Genome Institute"/>
            <person name="Mujic A.B."/>
            <person name="Kuo A."/>
            <person name="Tritt A."/>
            <person name="Lipzen A."/>
            <person name="Chen C."/>
            <person name="Johnson J."/>
            <person name="Sharma A."/>
            <person name="Barry K."/>
            <person name="Grigoriev I.V."/>
            <person name="Spatafora J.W."/>
        </authorList>
    </citation>
    <scope>NUCLEOTIDE SEQUENCE [LARGE SCALE GENOMIC DNA]</scope>
    <source>
        <strain evidence="1 2">AM-OR11-026</strain>
    </source>
</reference>
<proteinExistence type="predicted"/>
<organism evidence="1 2">
    <name type="scientific">Rhizopogon vinicolor AM-OR11-026</name>
    <dbReference type="NCBI Taxonomy" id="1314800"/>
    <lineage>
        <taxon>Eukaryota</taxon>
        <taxon>Fungi</taxon>
        <taxon>Dikarya</taxon>
        <taxon>Basidiomycota</taxon>
        <taxon>Agaricomycotina</taxon>
        <taxon>Agaricomycetes</taxon>
        <taxon>Agaricomycetidae</taxon>
        <taxon>Boletales</taxon>
        <taxon>Suillineae</taxon>
        <taxon>Rhizopogonaceae</taxon>
        <taxon>Rhizopogon</taxon>
    </lineage>
</organism>
<dbReference type="EMBL" id="KV448622">
    <property type="protein sequence ID" value="OAX34370.1"/>
    <property type="molecule type" value="Genomic_DNA"/>
</dbReference>
<feature type="non-terminal residue" evidence="1">
    <location>
        <position position="454"/>
    </location>
</feature>
<dbReference type="InParanoid" id="A0A1B7MP38"/>
<dbReference type="STRING" id="1314800.A0A1B7MP38"/>
<evidence type="ECO:0000313" key="1">
    <source>
        <dbReference type="EMBL" id="OAX34370.1"/>
    </source>
</evidence>
<evidence type="ECO:0000313" key="2">
    <source>
        <dbReference type="Proteomes" id="UP000092154"/>
    </source>
</evidence>
<dbReference type="AlphaFoldDB" id="A0A1B7MP38"/>
<dbReference type="Gene3D" id="3.80.10.10">
    <property type="entry name" value="Ribonuclease Inhibitor"/>
    <property type="match status" value="1"/>
</dbReference>
<keyword evidence="2" id="KW-1185">Reference proteome</keyword>
<name>A0A1B7MP38_9AGAM</name>
<evidence type="ECO:0008006" key="3">
    <source>
        <dbReference type="Google" id="ProtNLM"/>
    </source>
</evidence>
<feature type="non-terminal residue" evidence="1">
    <location>
        <position position="1"/>
    </location>
</feature>
<gene>
    <name evidence="1" type="ORF">K503DRAFT_774635</name>
</gene>
<dbReference type="SUPFAM" id="SSF52047">
    <property type="entry name" value="RNI-like"/>
    <property type="match status" value="1"/>
</dbReference>
<accession>A0A1B7MP38</accession>
<dbReference type="InterPro" id="IPR032675">
    <property type="entry name" value="LRR_dom_sf"/>
</dbReference>
<dbReference type="OrthoDB" id="3258386at2759"/>
<sequence length="454" mass="51021">RLLLIPGGSEERAYNNNTQHGTNNHVALNVLWVELLDLEPAFHKIYGLCLETGHLPVTVADWSVFDRYASRVQVLRDYPDFHADIFGGVDADFIHAIMIFAPKALHSPRLKVVHLSHAPDQIDELALSGLSHLQEVSLWLGSAKAFQVHISTLAILSIRSPTLTLFGNLVQHWVVPCRRLRLFYNFPETALAVERAWRELDNRVLYDGLEEFRCDGSSFDGDIAYALSFGTFTPLMRFSSLKIVQLPQFCTSLLDDDAIGSIVKSWPRLEHLELGTNHTWKTQPRMTFQGLVTVLSSCPNLKELNLVFDATKVDPKKSGAGVCNTNITTLCVGFSPIEQTPEVALVLSAILPCLTEIKVEKCPMGLNREASKYIGICNLVRKQEGRKSWRLRGKKYDRRYQWTTLQYDGLCQTAMLMAKYLTTYSSWACAGLVQTRMSGGIDLVVLRNTASYLT</sequence>
<dbReference type="Proteomes" id="UP000092154">
    <property type="component" value="Unassembled WGS sequence"/>
</dbReference>